<feature type="compositionally biased region" description="Basic and acidic residues" evidence="1">
    <location>
        <begin position="38"/>
        <end position="47"/>
    </location>
</feature>
<feature type="region of interest" description="Disordered" evidence="1">
    <location>
        <begin position="22"/>
        <end position="49"/>
    </location>
</feature>
<dbReference type="EMBL" id="CP092873">
    <property type="protein sequence ID" value="UYV74391.1"/>
    <property type="molecule type" value="Genomic_DNA"/>
</dbReference>
<evidence type="ECO:0000256" key="1">
    <source>
        <dbReference type="SAM" id="MobiDB-lite"/>
    </source>
</evidence>
<gene>
    <name evidence="3" type="ORF">LAZ67_11003362</name>
</gene>
<feature type="domain" description="FAD dependent oxidoreductase" evidence="2">
    <location>
        <begin position="89"/>
        <end position="212"/>
    </location>
</feature>
<dbReference type="Proteomes" id="UP001235939">
    <property type="component" value="Chromosome 11"/>
</dbReference>
<dbReference type="Gene3D" id="3.50.50.60">
    <property type="entry name" value="FAD/NAD(P)-binding domain"/>
    <property type="match status" value="1"/>
</dbReference>
<dbReference type="InterPro" id="IPR036188">
    <property type="entry name" value="FAD/NAD-bd_sf"/>
</dbReference>
<dbReference type="Gene3D" id="3.30.9.10">
    <property type="entry name" value="D-Amino Acid Oxidase, subunit A, domain 2"/>
    <property type="match status" value="1"/>
</dbReference>
<name>A0ABY6KZT6_9ARAC</name>
<evidence type="ECO:0000313" key="4">
    <source>
        <dbReference type="Proteomes" id="UP001235939"/>
    </source>
</evidence>
<proteinExistence type="predicted"/>
<dbReference type="Pfam" id="PF01266">
    <property type="entry name" value="DAO"/>
    <property type="match status" value="1"/>
</dbReference>
<sequence length="230" mass="25655">MFNLIVKIGRYIPSPDVVSTRCGSPRHPVPPSRLPLHGHREWSRSDDGELQPPDICTWIKPDKSRLIHQVSNKCTWLSLNVVMVVWFSRELGAKIHLMSQSQLKGKFPWINEEGIALATHGIRNEGWFDPWSLLAALRQNAAYNGVDYVNAEVVGFEFAQIPSVEITGFEDEMYRPTNALVIKHPDGVETKLDFHKLIVAAGAESGNIGKLLNMGNGPGVLNCPMPVEPR</sequence>
<keyword evidence="4" id="KW-1185">Reference proteome</keyword>
<evidence type="ECO:0000313" key="3">
    <source>
        <dbReference type="EMBL" id="UYV74391.1"/>
    </source>
</evidence>
<dbReference type="InterPro" id="IPR006076">
    <property type="entry name" value="FAD-dep_OxRdtase"/>
</dbReference>
<dbReference type="SUPFAM" id="SSF51905">
    <property type="entry name" value="FAD/NAD(P)-binding domain"/>
    <property type="match status" value="1"/>
</dbReference>
<reference evidence="3 4" key="1">
    <citation type="submission" date="2022-01" db="EMBL/GenBank/DDBJ databases">
        <title>A chromosomal length assembly of Cordylochernes scorpioides.</title>
        <authorList>
            <person name="Zeh D."/>
            <person name="Zeh J."/>
        </authorList>
    </citation>
    <scope>NUCLEOTIDE SEQUENCE [LARGE SCALE GENOMIC DNA]</scope>
    <source>
        <strain evidence="3">IN4F17</strain>
        <tissue evidence="3">Whole Body</tissue>
    </source>
</reference>
<evidence type="ECO:0000259" key="2">
    <source>
        <dbReference type="Pfam" id="PF01266"/>
    </source>
</evidence>
<organism evidence="3 4">
    <name type="scientific">Cordylochernes scorpioides</name>
    <dbReference type="NCBI Taxonomy" id="51811"/>
    <lineage>
        <taxon>Eukaryota</taxon>
        <taxon>Metazoa</taxon>
        <taxon>Ecdysozoa</taxon>
        <taxon>Arthropoda</taxon>
        <taxon>Chelicerata</taxon>
        <taxon>Arachnida</taxon>
        <taxon>Pseudoscorpiones</taxon>
        <taxon>Cheliferoidea</taxon>
        <taxon>Chernetidae</taxon>
        <taxon>Cordylochernes</taxon>
    </lineage>
</organism>
<accession>A0ABY6KZT6</accession>
<protein>
    <submittedName>
        <fullName evidence="3">FOXRED1</fullName>
    </submittedName>
</protein>